<keyword evidence="3" id="KW-1185">Reference proteome</keyword>
<dbReference type="Pfam" id="PF08445">
    <property type="entry name" value="FR47"/>
    <property type="match status" value="1"/>
</dbReference>
<gene>
    <name evidence="2" type="ORF">ACFFVI_10015</name>
</gene>
<dbReference type="InterPro" id="IPR016181">
    <property type="entry name" value="Acyl_CoA_acyltransferase"/>
</dbReference>
<dbReference type="Proteomes" id="UP001589748">
    <property type="component" value="Unassembled WGS sequence"/>
</dbReference>
<evidence type="ECO:0000313" key="2">
    <source>
        <dbReference type="EMBL" id="MFB9377307.1"/>
    </source>
</evidence>
<dbReference type="RefSeq" id="WP_380139255.1">
    <property type="nucleotide sequence ID" value="NZ_JBHLUI010000010.1"/>
</dbReference>
<feature type="domain" description="N-acetyltransferase" evidence="1">
    <location>
        <begin position="113"/>
        <end position="241"/>
    </location>
</feature>
<name>A0ABV5LTB5_9ACTN</name>
<dbReference type="InterPro" id="IPR000182">
    <property type="entry name" value="GNAT_dom"/>
</dbReference>
<sequence>MSTLDSPVWSALTGAHRGGHRDLARGADVGSGRARSYPADVCPFSAVADVRDPAAWADLAHLLAGDRLAVVPTFDPAHGDPVPTGWEVAWSIPGVQLVAGPTTPPPPAEDADLPVLALGEDDVDDMLALVELTRPGPFERRTRLLGPYLGVRDPDGTLVALAGERLHPGGAAELSAVCTHPRARGRGLATRLVLTLVRDVRERGDVPFLHAAATNAEAVRLYQRLGFSPRRSVAFTGLRPP</sequence>
<organism evidence="2 3">
    <name type="scientific">Kineococcus gynurae</name>
    <dbReference type="NCBI Taxonomy" id="452979"/>
    <lineage>
        <taxon>Bacteria</taxon>
        <taxon>Bacillati</taxon>
        <taxon>Actinomycetota</taxon>
        <taxon>Actinomycetes</taxon>
        <taxon>Kineosporiales</taxon>
        <taxon>Kineosporiaceae</taxon>
        <taxon>Kineococcus</taxon>
    </lineage>
</organism>
<dbReference type="EMBL" id="JBHMDM010000005">
    <property type="protein sequence ID" value="MFB9377307.1"/>
    <property type="molecule type" value="Genomic_DNA"/>
</dbReference>
<dbReference type="PROSITE" id="PS51186">
    <property type="entry name" value="GNAT"/>
    <property type="match status" value="1"/>
</dbReference>
<dbReference type="CDD" id="cd04301">
    <property type="entry name" value="NAT_SF"/>
    <property type="match status" value="1"/>
</dbReference>
<dbReference type="SUPFAM" id="SSF55729">
    <property type="entry name" value="Acyl-CoA N-acyltransferases (Nat)"/>
    <property type="match status" value="1"/>
</dbReference>
<comment type="caution">
    <text evidence="2">The sequence shown here is derived from an EMBL/GenBank/DDBJ whole genome shotgun (WGS) entry which is preliminary data.</text>
</comment>
<accession>A0ABV5LTB5</accession>
<evidence type="ECO:0000259" key="1">
    <source>
        <dbReference type="PROSITE" id="PS51186"/>
    </source>
</evidence>
<proteinExistence type="predicted"/>
<dbReference type="InterPro" id="IPR013653">
    <property type="entry name" value="GCN5-like_dom"/>
</dbReference>
<dbReference type="Gene3D" id="3.40.630.30">
    <property type="match status" value="1"/>
</dbReference>
<evidence type="ECO:0000313" key="3">
    <source>
        <dbReference type="Proteomes" id="UP001589748"/>
    </source>
</evidence>
<reference evidence="2 3" key="1">
    <citation type="submission" date="2024-09" db="EMBL/GenBank/DDBJ databases">
        <authorList>
            <person name="Sun Q."/>
            <person name="Mori K."/>
        </authorList>
    </citation>
    <scope>NUCLEOTIDE SEQUENCE [LARGE SCALE GENOMIC DNA]</scope>
    <source>
        <strain evidence="2 3">TISTR 1856</strain>
    </source>
</reference>
<protein>
    <submittedName>
        <fullName evidence="2">GNAT family N-acetyltransferase</fullName>
    </submittedName>
</protein>